<accession>A0A1D8K8Z7</accession>
<dbReference type="Gene3D" id="1.20.120.520">
    <property type="entry name" value="nmb1532 protein domain like"/>
    <property type="match status" value="1"/>
</dbReference>
<proteinExistence type="predicted"/>
<protein>
    <recommendedName>
        <fullName evidence="1">Hemerythrin-like domain-containing protein</fullName>
    </recommendedName>
</protein>
<dbReference type="AlphaFoldDB" id="A0A1D8K8Z7"/>
<reference evidence="2 3" key="1">
    <citation type="submission" date="2016-09" db="EMBL/GenBank/DDBJ databases">
        <title>Acidihalobacter prosperus V6 (DSM14174).</title>
        <authorList>
            <person name="Khaleque H.N."/>
            <person name="Ramsay J.P."/>
            <person name="Murphy R.J.T."/>
            <person name="Kaksonen A.H."/>
            <person name="Boxall N.J."/>
            <person name="Watkin E.L.J."/>
        </authorList>
    </citation>
    <scope>NUCLEOTIDE SEQUENCE [LARGE SCALE GENOMIC DNA]</scope>
    <source>
        <strain evidence="2 3">V6</strain>
    </source>
</reference>
<feature type="domain" description="Hemerythrin-like" evidence="1">
    <location>
        <begin position="15"/>
        <end position="152"/>
    </location>
</feature>
<dbReference type="RefSeq" id="WP_070072966.1">
    <property type="nucleotide sequence ID" value="NZ_CP017448.1"/>
</dbReference>
<dbReference type="KEGG" id="aaeo:BJI67_10410"/>
<name>A0A1D8K8Z7_9GAMM</name>
<sequence length="184" mass="20540">MMLFADTAAGFDDPLGLLAACHRRMESFCTTLEKLEAHVDAFGADDEARTAARRVLEYFDRAAPQHHADEEIDLLPLLEYRADTGETRAAVAAWAARTADEHGGQIVAWHRLREALVALTEKRAADPLAPSVFVSAVRSHYRFEDTEVFPLANALLTPSDLVRLGHCMAERRGRALTEQDRWRA</sequence>
<keyword evidence="3" id="KW-1185">Reference proteome</keyword>
<dbReference type="EMBL" id="CP017448">
    <property type="protein sequence ID" value="AOV17416.1"/>
    <property type="molecule type" value="Genomic_DNA"/>
</dbReference>
<dbReference type="InterPro" id="IPR012312">
    <property type="entry name" value="Hemerythrin-like"/>
</dbReference>
<gene>
    <name evidence="2" type="ORF">BJI67_10410</name>
</gene>
<evidence type="ECO:0000313" key="3">
    <source>
        <dbReference type="Proteomes" id="UP000095342"/>
    </source>
</evidence>
<evidence type="ECO:0000313" key="2">
    <source>
        <dbReference type="EMBL" id="AOV17416.1"/>
    </source>
</evidence>
<dbReference type="Proteomes" id="UP000095342">
    <property type="component" value="Chromosome"/>
</dbReference>
<evidence type="ECO:0000259" key="1">
    <source>
        <dbReference type="Pfam" id="PF01814"/>
    </source>
</evidence>
<organism evidence="2 3">
    <name type="scientific">Acidihalobacter aeolianus</name>
    <dbReference type="NCBI Taxonomy" id="2792603"/>
    <lineage>
        <taxon>Bacteria</taxon>
        <taxon>Pseudomonadati</taxon>
        <taxon>Pseudomonadota</taxon>
        <taxon>Gammaproteobacteria</taxon>
        <taxon>Chromatiales</taxon>
        <taxon>Ectothiorhodospiraceae</taxon>
        <taxon>Acidihalobacter</taxon>
    </lineage>
</organism>
<dbReference type="Pfam" id="PF01814">
    <property type="entry name" value="Hemerythrin"/>
    <property type="match status" value="1"/>
</dbReference>